<accession>A0ABM1R6F0</accession>
<protein>
    <submittedName>
        <fullName evidence="4">Uncharacterized protein LOC104759989</fullName>
    </submittedName>
</protein>
<evidence type="ECO:0000256" key="1">
    <source>
        <dbReference type="SAM" id="MobiDB-lite"/>
    </source>
</evidence>
<dbReference type="PANTHER" id="PTHR47481">
    <property type="match status" value="1"/>
</dbReference>
<evidence type="ECO:0000259" key="2">
    <source>
        <dbReference type="Pfam" id="PF22936"/>
    </source>
</evidence>
<dbReference type="InterPro" id="IPR054722">
    <property type="entry name" value="PolX-like_BBD"/>
</dbReference>
<keyword evidence="3" id="KW-1185">Reference proteome</keyword>
<feature type="region of interest" description="Disordered" evidence="1">
    <location>
        <begin position="173"/>
        <end position="246"/>
    </location>
</feature>
<dbReference type="Proteomes" id="UP000694864">
    <property type="component" value="Chromosome 17"/>
</dbReference>
<gene>
    <name evidence="4" type="primary">LOC104759989</name>
</gene>
<name>A0ABM1R6F0_CAMSA</name>
<feature type="compositionally biased region" description="Polar residues" evidence="1">
    <location>
        <begin position="186"/>
        <end position="205"/>
    </location>
</feature>
<sequence length="472" mass="52890">MTKINYDAWRELFETHCFSFGVSGHLDGTSLPMNPEDISWKERDGLVKMWIYGTISSSLLDTVLKTRCSARELWLIIENLFRDNKEARAILLDNDLHTLTIGDLTVHDYCQKLKTLSDLLANVDSPVSDRLVVTYMLNGLSLKFDNFINIIKHRQPFPTFAVARSMLVEEEQRLNRQTHTRAPVSLDSTSQSVLYTTSSGHNNHTGGHRDNNYNKGNSYGGRGRGRGRNNNRGRGRQQWQWTPNWQMPPPWYQSPPSFPHSHQRYWPQQPHMANLTTTHPASGLLGPSPMASQPTQLPAAAFGTMTMPDPNDASWYMDTGATSHLTAQPGTLHSLFNASSFPSVVVGDGSSIPTKAIGYYSLPSHTRPLHLNKVLVCPSIIKNLISVRQFTIDNWVSVEFDPFGFCVKDLHTRNKLLRCNSSGPLYSITSPPSATQSSHSPQAMISAVPNSLLWHRRLGHFSLSCLSIGETH</sequence>
<feature type="domain" description="Retrovirus-related Pol polyprotein from transposon TNT 1-94-like beta-barrel" evidence="2">
    <location>
        <begin position="315"/>
        <end position="391"/>
    </location>
</feature>
<dbReference type="Pfam" id="PF14223">
    <property type="entry name" value="Retrotran_gag_2"/>
    <property type="match status" value="1"/>
</dbReference>
<dbReference type="GeneID" id="104759989"/>
<feature type="compositionally biased region" description="Basic residues" evidence="1">
    <location>
        <begin position="223"/>
        <end position="235"/>
    </location>
</feature>
<reference evidence="4" key="2">
    <citation type="submission" date="2025-08" db="UniProtKB">
        <authorList>
            <consortium name="RefSeq"/>
        </authorList>
    </citation>
    <scope>IDENTIFICATION</scope>
    <source>
        <tissue evidence="4">Leaf</tissue>
    </source>
</reference>
<reference evidence="3" key="1">
    <citation type="journal article" date="2014" name="Nat. Commun.">
        <title>The emerging biofuel crop Camelina sativa retains a highly undifferentiated hexaploid genome structure.</title>
        <authorList>
            <person name="Kagale S."/>
            <person name="Koh C."/>
            <person name="Nixon J."/>
            <person name="Bollina V."/>
            <person name="Clarke W.E."/>
            <person name="Tuteja R."/>
            <person name="Spillane C."/>
            <person name="Robinson S.J."/>
            <person name="Links M.G."/>
            <person name="Clarke C."/>
            <person name="Higgins E.E."/>
            <person name="Huebert T."/>
            <person name="Sharpe A.G."/>
            <person name="Parkin I.A."/>
        </authorList>
    </citation>
    <scope>NUCLEOTIDE SEQUENCE [LARGE SCALE GENOMIC DNA]</scope>
    <source>
        <strain evidence="3">cv. DH55</strain>
    </source>
</reference>
<dbReference type="Pfam" id="PF22936">
    <property type="entry name" value="Pol_BBD"/>
    <property type="match status" value="1"/>
</dbReference>
<organism evidence="3 4">
    <name type="scientific">Camelina sativa</name>
    <name type="common">False flax</name>
    <name type="synonym">Myagrum sativum</name>
    <dbReference type="NCBI Taxonomy" id="90675"/>
    <lineage>
        <taxon>Eukaryota</taxon>
        <taxon>Viridiplantae</taxon>
        <taxon>Streptophyta</taxon>
        <taxon>Embryophyta</taxon>
        <taxon>Tracheophyta</taxon>
        <taxon>Spermatophyta</taxon>
        <taxon>Magnoliopsida</taxon>
        <taxon>eudicotyledons</taxon>
        <taxon>Gunneridae</taxon>
        <taxon>Pentapetalae</taxon>
        <taxon>rosids</taxon>
        <taxon>malvids</taxon>
        <taxon>Brassicales</taxon>
        <taxon>Brassicaceae</taxon>
        <taxon>Camelineae</taxon>
        <taxon>Camelina</taxon>
    </lineage>
</organism>
<evidence type="ECO:0000313" key="3">
    <source>
        <dbReference type="Proteomes" id="UP000694864"/>
    </source>
</evidence>
<dbReference type="RefSeq" id="XP_019094588.1">
    <property type="nucleotide sequence ID" value="XM_019239043.1"/>
</dbReference>
<proteinExistence type="predicted"/>
<evidence type="ECO:0000313" key="4">
    <source>
        <dbReference type="RefSeq" id="XP_019094588.1"/>
    </source>
</evidence>
<dbReference type="PANTHER" id="PTHR47481:SF41">
    <property type="entry name" value="COPIA-LIKE POLYPROTEIN_RETROTRANSPOSON"/>
    <property type="match status" value="1"/>
</dbReference>